<dbReference type="InterPro" id="IPR043129">
    <property type="entry name" value="ATPase_NBD"/>
</dbReference>
<evidence type="ECO:0000313" key="1">
    <source>
        <dbReference type="EMBL" id="KAK0434093.1"/>
    </source>
</evidence>
<reference evidence="1" key="1">
    <citation type="submission" date="2023-06" db="EMBL/GenBank/DDBJ databases">
        <authorList>
            <consortium name="Lawrence Berkeley National Laboratory"/>
            <person name="Ahrendt S."/>
            <person name="Sahu N."/>
            <person name="Indic B."/>
            <person name="Wong-Bajracharya J."/>
            <person name="Merenyi Z."/>
            <person name="Ke H.-M."/>
            <person name="Monk M."/>
            <person name="Kocsube S."/>
            <person name="Drula E."/>
            <person name="Lipzen A."/>
            <person name="Balint B."/>
            <person name="Henrissat B."/>
            <person name="Andreopoulos B."/>
            <person name="Martin F.M."/>
            <person name="Harder C.B."/>
            <person name="Rigling D."/>
            <person name="Ford K.L."/>
            <person name="Foster G.D."/>
            <person name="Pangilinan J."/>
            <person name="Papanicolaou A."/>
            <person name="Barry K."/>
            <person name="LaButti K."/>
            <person name="Viragh M."/>
            <person name="Koriabine M."/>
            <person name="Yan M."/>
            <person name="Riley R."/>
            <person name="Champramary S."/>
            <person name="Plett K.L."/>
            <person name="Tsai I.J."/>
            <person name="Slot J."/>
            <person name="Sipos G."/>
            <person name="Plett J."/>
            <person name="Nagy L.G."/>
            <person name="Grigoriev I.V."/>
        </authorList>
    </citation>
    <scope>NUCLEOTIDE SEQUENCE</scope>
    <source>
        <strain evidence="1">FPL87.14</strain>
    </source>
</reference>
<dbReference type="EMBL" id="JAUEPT010000074">
    <property type="protein sequence ID" value="KAK0434093.1"/>
    <property type="molecule type" value="Genomic_DNA"/>
</dbReference>
<dbReference type="PANTHER" id="PTHR14187:SF5">
    <property type="entry name" value="HEAT SHOCK 70 KDA PROTEIN 12A"/>
    <property type="match status" value="1"/>
</dbReference>
<evidence type="ECO:0000313" key="2">
    <source>
        <dbReference type="Proteomes" id="UP001175226"/>
    </source>
</evidence>
<dbReference type="SUPFAM" id="SSF53067">
    <property type="entry name" value="Actin-like ATPase domain"/>
    <property type="match status" value="2"/>
</dbReference>
<accession>A0AA39J105</accession>
<dbReference type="Gene3D" id="3.30.420.40">
    <property type="match status" value="1"/>
</dbReference>
<proteinExistence type="predicted"/>
<gene>
    <name evidence="1" type="ORF">EV421DRAFT_1841511</name>
</gene>
<protein>
    <recommendedName>
        <fullName evidence="3">Actin-like ATPase domain-containing protein</fullName>
    </recommendedName>
</protein>
<keyword evidence="2" id="KW-1185">Reference proteome</keyword>
<organism evidence="1 2">
    <name type="scientific">Armillaria borealis</name>
    <dbReference type="NCBI Taxonomy" id="47425"/>
    <lineage>
        <taxon>Eukaryota</taxon>
        <taxon>Fungi</taxon>
        <taxon>Dikarya</taxon>
        <taxon>Basidiomycota</taxon>
        <taxon>Agaricomycotina</taxon>
        <taxon>Agaricomycetes</taxon>
        <taxon>Agaricomycetidae</taxon>
        <taxon>Agaricales</taxon>
        <taxon>Marasmiineae</taxon>
        <taxon>Physalacriaceae</taxon>
        <taxon>Armillaria</taxon>
    </lineage>
</organism>
<dbReference type="Proteomes" id="UP001175226">
    <property type="component" value="Unassembled WGS sequence"/>
</dbReference>
<dbReference type="PANTHER" id="PTHR14187">
    <property type="entry name" value="ALPHA KINASE/ELONGATION FACTOR 2 KINASE"/>
    <property type="match status" value="1"/>
</dbReference>
<sequence>MATAPTQRKAYNGRHRMLVLSFDLGTTFSGISYSILDPGVVPEINGVTRFPFQDAGSDAKIPTIMYYDALGKLKAVGAETQDPLTEETAQAEGWTKYSGFKLHLGRQVVSAYIQPLPPLKQIVTLFSDFYAYLYTCAKSFVQETHHISSSQWSSIEGGIHFILAHPNGWEGEEQNKMRDAMISARLIGNGEQEHSRLSFVTEGEASLHFCLNKGLSRYTSNEDGFMIVDAGGGTVDISTYSRAGVSEGNRCFQEIAIPQCQLSGSIFVTGQAQIYLRDKLKGTVYTEMANVIADCFDKTAKLRFRNAEEPAYIQFGTIRDNDPALGIRGGRLTLLGSIVAGFFEPSLRDIIQAIDHQCSMSPKNISAVFLVGGFAASNFLYSKLQAHLQPPDIQLSRPDSHVNKAVADGAVSYYIDHAVNARMSRYNFGGKEFTSYEESMSEHRRRSDKAYVAANGELSLGDQFDAILPKGILVSETTEFRRTYHLYSETLEDLTSISDDIIGYRGLKTDPRWMDTDEAMYNVLCTVTANTQQATKTLKPQYRPDGRTFYKLDYDVVLLFGLTELQAYVSWKHKGKEKRGPARIIYAQHL</sequence>
<evidence type="ECO:0008006" key="3">
    <source>
        <dbReference type="Google" id="ProtNLM"/>
    </source>
</evidence>
<dbReference type="CDD" id="cd10170">
    <property type="entry name" value="ASKHA_NBD_HSP70"/>
    <property type="match status" value="1"/>
</dbReference>
<comment type="caution">
    <text evidence="1">The sequence shown here is derived from an EMBL/GenBank/DDBJ whole genome shotgun (WGS) entry which is preliminary data.</text>
</comment>
<name>A0AA39J105_9AGAR</name>
<dbReference type="AlphaFoldDB" id="A0AA39J105"/>